<organism evidence="15 16">
    <name type="scientific">Vreelandella alkaliphila</name>
    <dbReference type="NCBI Taxonomy" id="272774"/>
    <lineage>
        <taxon>Bacteria</taxon>
        <taxon>Pseudomonadati</taxon>
        <taxon>Pseudomonadota</taxon>
        <taxon>Gammaproteobacteria</taxon>
        <taxon>Oceanospirillales</taxon>
        <taxon>Halomonadaceae</taxon>
        <taxon>Vreelandella</taxon>
    </lineage>
</organism>
<proteinExistence type="inferred from homology"/>
<evidence type="ECO:0000256" key="11">
    <source>
        <dbReference type="ARBA" id="ARBA00039098"/>
    </source>
</evidence>
<evidence type="ECO:0000256" key="12">
    <source>
        <dbReference type="ARBA" id="ARBA00044143"/>
    </source>
</evidence>
<keyword evidence="5" id="KW-0547">Nucleotide-binding</keyword>
<reference evidence="15 16" key="1">
    <citation type="submission" date="2020-01" db="EMBL/GenBank/DDBJ databases">
        <title>Whole genome sequencing of Halomonas alkaliphila strain LS44.</title>
        <authorList>
            <person name="Kumar S."/>
            <person name="Paul D."/>
            <person name="Shouche Y."/>
            <person name="Suryavanshi M.V."/>
        </authorList>
    </citation>
    <scope>NUCLEOTIDE SEQUENCE [LARGE SCALE GENOMIC DNA]</scope>
    <source>
        <strain evidence="15 16">LS44</strain>
    </source>
</reference>
<feature type="domain" description="ABC transporter" evidence="14">
    <location>
        <begin position="9"/>
        <end position="248"/>
    </location>
</feature>
<dbReference type="SUPFAM" id="SSF52540">
    <property type="entry name" value="P-loop containing nucleoside triphosphate hydrolases"/>
    <property type="match status" value="1"/>
</dbReference>
<keyword evidence="7" id="KW-1278">Translocase</keyword>
<evidence type="ECO:0000256" key="2">
    <source>
        <dbReference type="ARBA" id="ARBA00005417"/>
    </source>
</evidence>
<dbReference type="Pfam" id="PF00005">
    <property type="entry name" value="ABC_tran"/>
    <property type="match status" value="1"/>
</dbReference>
<comment type="subunit">
    <text evidence="10">The complex is composed of two ATP-binding proteins (NikD and NikE), two transmembrane proteins (NikB and NikC) and a solute-binding protein (NikA).</text>
</comment>
<dbReference type="InterPro" id="IPR003439">
    <property type="entry name" value="ABC_transporter-like_ATP-bd"/>
</dbReference>
<evidence type="ECO:0000256" key="8">
    <source>
        <dbReference type="ARBA" id="ARBA00023065"/>
    </source>
</evidence>
<comment type="similarity">
    <text evidence="2">Belongs to the ABC transporter superfamily.</text>
</comment>
<comment type="caution">
    <text evidence="15">The sequence shown here is derived from an EMBL/GenBank/DDBJ whole genome shotgun (WGS) entry which is preliminary data.</text>
</comment>
<evidence type="ECO:0000256" key="10">
    <source>
        <dbReference type="ARBA" id="ARBA00038669"/>
    </source>
</evidence>
<keyword evidence="4" id="KW-1003">Cell membrane</keyword>
<dbReference type="GO" id="GO:0016887">
    <property type="term" value="F:ATP hydrolysis activity"/>
    <property type="evidence" value="ECO:0007669"/>
    <property type="project" value="InterPro"/>
</dbReference>
<evidence type="ECO:0000256" key="9">
    <source>
        <dbReference type="ARBA" id="ARBA00023136"/>
    </source>
</evidence>
<evidence type="ECO:0000256" key="6">
    <source>
        <dbReference type="ARBA" id="ARBA00022840"/>
    </source>
</evidence>
<name>A0A7C9P153_9GAMM</name>
<evidence type="ECO:0000313" key="15">
    <source>
        <dbReference type="EMBL" id="NDL70693.1"/>
    </source>
</evidence>
<keyword evidence="8" id="KW-0406">Ion transport</keyword>
<evidence type="ECO:0000256" key="3">
    <source>
        <dbReference type="ARBA" id="ARBA00022448"/>
    </source>
</evidence>
<dbReference type="InterPro" id="IPR027417">
    <property type="entry name" value="P-loop_NTPase"/>
</dbReference>
<dbReference type="PANTHER" id="PTHR43297:SF13">
    <property type="entry name" value="NICKEL ABC TRANSPORTER, ATP-BINDING PROTEIN"/>
    <property type="match status" value="1"/>
</dbReference>
<dbReference type="OrthoDB" id="7374568at2"/>
<dbReference type="GO" id="GO:0005524">
    <property type="term" value="F:ATP binding"/>
    <property type="evidence" value="ECO:0007669"/>
    <property type="project" value="UniProtKB-KW"/>
</dbReference>
<evidence type="ECO:0000256" key="7">
    <source>
        <dbReference type="ARBA" id="ARBA00022967"/>
    </source>
</evidence>
<gene>
    <name evidence="15" type="ORF">GPL32_09280</name>
</gene>
<dbReference type="SMART" id="SM00382">
    <property type="entry name" value="AAA"/>
    <property type="match status" value="1"/>
</dbReference>
<evidence type="ECO:0000256" key="13">
    <source>
        <dbReference type="ARBA" id="ARBA00048610"/>
    </source>
</evidence>
<sequence>MLQINQLNLQLPHYRKWWRREWATCIEDVTFDVQPAEIHAVIGASGAGKSLLASTIMGLLPEGAKATGQLYFDGNLLTSEHQQRLRGHQLALIPQSLNALDPLVRSQRQVSWAARRAGNPHTVAWQLAREALSHYQLDRDAQRRYPHELSGGMARRVLTAMAHVSRANLIIADEPSVGLDPQQRNRVLAALKALALEGKAVILITHDLRHALPIADRVTIMRQGRSVETTQASAFQGQGEQLQSTYARALWHALPNNAFSTSPTRLSSKEPTLA</sequence>
<dbReference type="EC" id="7.2.2.11" evidence="11"/>
<dbReference type="GO" id="GO:0005886">
    <property type="term" value="C:plasma membrane"/>
    <property type="evidence" value="ECO:0007669"/>
    <property type="project" value="UniProtKB-SubCell"/>
</dbReference>
<keyword evidence="9" id="KW-0472">Membrane</keyword>
<dbReference type="EMBL" id="JAAEHK010000010">
    <property type="protein sequence ID" value="NDL70693.1"/>
    <property type="molecule type" value="Genomic_DNA"/>
</dbReference>
<keyword evidence="3" id="KW-0813">Transport</keyword>
<dbReference type="InterPro" id="IPR050388">
    <property type="entry name" value="ABC_Ni/Peptide_Import"/>
</dbReference>
<evidence type="ECO:0000256" key="4">
    <source>
        <dbReference type="ARBA" id="ARBA00022475"/>
    </source>
</evidence>
<dbReference type="Proteomes" id="UP000480312">
    <property type="component" value="Unassembled WGS sequence"/>
</dbReference>
<evidence type="ECO:0000259" key="14">
    <source>
        <dbReference type="PROSITE" id="PS50893"/>
    </source>
</evidence>
<keyword evidence="6 15" id="KW-0067">ATP-binding</keyword>
<comment type="catalytic activity">
    <reaction evidence="13">
        <text>Ni(2+)(out) + ATP + H2O = Ni(2+)(in) + ADP + phosphate + H(+)</text>
        <dbReference type="Rhea" id="RHEA:15557"/>
        <dbReference type="ChEBI" id="CHEBI:15377"/>
        <dbReference type="ChEBI" id="CHEBI:15378"/>
        <dbReference type="ChEBI" id="CHEBI:30616"/>
        <dbReference type="ChEBI" id="CHEBI:43474"/>
        <dbReference type="ChEBI" id="CHEBI:49786"/>
        <dbReference type="ChEBI" id="CHEBI:456216"/>
        <dbReference type="EC" id="7.2.2.11"/>
    </reaction>
    <physiologicalReaction direction="left-to-right" evidence="13">
        <dbReference type="Rhea" id="RHEA:15558"/>
    </physiologicalReaction>
</comment>
<dbReference type="PROSITE" id="PS50893">
    <property type="entry name" value="ABC_TRANSPORTER_2"/>
    <property type="match status" value="1"/>
</dbReference>
<comment type="subcellular location">
    <subcellularLocation>
        <location evidence="1">Cell inner membrane</location>
        <topology evidence="1">Peripheral membrane protein</topology>
    </subcellularLocation>
</comment>
<evidence type="ECO:0000313" key="16">
    <source>
        <dbReference type="Proteomes" id="UP000480312"/>
    </source>
</evidence>
<protein>
    <recommendedName>
        <fullName evidence="12">Nickel import system ATP-binding protein NikD</fullName>
        <ecNumber evidence="11">7.2.2.11</ecNumber>
    </recommendedName>
</protein>
<dbReference type="PANTHER" id="PTHR43297">
    <property type="entry name" value="OLIGOPEPTIDE TRANSPORT ATP-BINDING PROTEIN APPD"/>
    <property type="match status" value="1"/>
</dbReference>
<dbReference type="Gene3D" id="3.40.50.300">
    <property type="entry name" value="P-loop containing nucleotide triphosphate hydrolases"/>
    <property type="match status" value="1"/>
</dbReference>
<evidence type="ECO:0000256" key="1">
    <source>
        <dbReference type="ARBA" id="ARBA00004417"/>
    </source>
</evidence>
<dbReference type="RefSeq" id="WP_162218579.1">
    <property type="nucleotide sequence ID" value="NZ_JAAEHK010000010.1"/>
</dbReference>
<dbReference type="AlphaFoldDB" id="A0A7C9P153"/>
<accession>A0A7C9P153</accession>
<dbReference type="InterPro" id="IPR003593">
    <property type="entry name" value="AAA+_ATPase"/>
</dbReference>
<evidence type="ECO:0000256" key="5">
    <source>
        <dbReference type="ARBA" id="ARBA00022741"/>
    </source>
</evidence>
<dbReference type="GO" id="GO:0015413">
    <property type="term" value="F:ABC-type nickel transporter activity"/>
    <property type="evidence" value="ECO:0007669"/>
    <property type="project" value="UniProtKB-EC"/>
</dbReference>